<dbReference type="WBParaSite" id="scf7180000421687.g7576">
    <property type="protein sequence ID" value="scf7180000421687.g7576"/>
    <property type="gene ID" value="scf7180000421687.g7576"/>
</dbReference>
<evidence type="ECO:0000313" key="7">
    <source>
        <dbReference type="WBParaSite" id="scf7180000421687.g7576"/>
    </source>
</evidence>
<evidence type="ECO:0000256" key="3">
    <source>
        <dbReference type="ARBA" id="ARBA00023069"/>
    </source>
</evidence>
<dbReference type="GO" id="GO:0005794">
    <property type="term" value="C:Golgi apparatus"/>
    <property type="evidence" value="ECO:0007669"/>
    <property type="project" value="TreeGrafter"/>
</dbReference>
<feature type="coiled-coil region" evidence="5">
    <location>
        <begin position="162"/>
        <end position="196"/>
    </location>
</feature>
<keyword evidence="6" id="KW-1185">Reference proteome</keyword>
<dbReference type="PANTHER" id="PTHR16011:SF0">
    <property type="entry name" value="INTRAFLAGELLAR TRANSPORT PROTEIN 57 HOMOLOG"/>
    <property type="match status" value="1"/>
</dbReference>
<organism evidence="6 7">
    <name type="scientific">Meloidogyne floridensis</name>
    <dbReference type="NCBI Taxonomy" id="298350"/>
    <lineage>
        <taxon>Eukaryota</taxon>
        <taxon>Metazoa</taxon>
        <taxon>Ecdysozoa</taxon>
        <taxon>Nematoda</taxon>
        <taxon>Chromadorea</taxon>
        <taxon>Rhabditida</taxon>
        <taxon>Tylenchina</taxon>
        <taxon>Tylenchomorpha</taxon>
        <taxon>Tylenchoidea</taxon>
        <taxon>Meloidogynidae</taxon>
        <taxon>Meloidogyninae</taxon>
        <taxon>Meloidogyne</taxon>
    </lineage>
</organism>
<dbReference type="GO" id="GO:0042073">
    <property type="term" value="P:intraciliary transport"/>
    <property type="evidence" value="ECO:0007669"/>
    <property type="project" value="TreeGrafter"/>
</dbReference>
<dbReference type="GO" id="GO:0005815">
    <property type="term" value="C:microtubule organizing center"/>
    <property type="evidence" value="ECO:0007669"/>
    <property type="project" value="TreeGrafter"/>
</dbReference>
<dbReference type="GO" id="GO:1905515">
    <property type="term" value="P:non-motile cilium assembly"/>
    <property type="evidence" value="ECO:0007669"/>
    <property type="project" value="TreeGrafter"/>
</dbReference>
<comment type="subcellular location">
    <subcellularLocation>
        <location evidence="1">Cell projection</location>
        <location evidence="1">Cilium</location>
    </subcellularLocation>
</comment>
<evidence type="ECO:0000256" key="1">
    <source>
        <dbReference type="ARBA" id="ARBA00004138"/>
    </source>
</evidence>
<dbReference type="InterPro" id="IPR019530">
    <property type="entry name" value="Intra-flagellar_transport_57"/>
</dbReference>
<proteinExistence type="inferred from homology"/>
<keyword evidence="4" id="KW-0966">Cell projection</keyword>
<sequence length="487" mass="55283">MENSEETTSREIKKSSEIEEGPGIQYDIYLQNELVTERLKLLNYEIEFTELGDSLKTIPRHYFVRSTNVGEQFHLFTSLCTWLIRKSGIVVDMEMPHEFEDPNGTIARILNSIKEEKEFENLNIPPNKLKSGAGKQCVLLLFHLTAIALEKSGFQYGVMQQVEDTEENVQDEENQVDQAELTSDQFDDDVELAEDEDNPLMEEFDVITGEVETQADDNIFQTDPLKMIMQNGTTKSLDSMREELERVTPQLRITIRGTQKNWQMHAEQIAKMEAALSEQYAELHPILTSMDKEINDAMERISLREQNLNEQFSGLLNIYRTKKNELAAISEHYKESSVTLNSKTETLKNVNEEIDELKQQIEERGTQNTSGAPILKIKQALTNIEKECFVMSVQIAVLEQTLIQTRLSSLRLQAQVQQQRTLPCQLCLRIRGAAAQVEVIRYPGPPQGDDKLEICFAVAALDTANAKDIFPPGSSGEFKVDVPMAAA</sequence>
<evidence type="ECO:0000256" key="4">
    <source>
        <dbReference type="ARBA" id="ARBA00023273"/>
    </source>
</evidence>
<dbReference type="AlphaFoldDB" id="A0A915P0D4"/>
<keyword evidence="3" id="KW-0969">Cilium</keyword>
<dbReference type="Proteomes" id="UP000887560">
    <property type="component" value="Unplaced"/>
</dbReference>
<evidence type="ECO:0000256" key="2">
    <source>
        <dbReference type="ARBA" id="ARBA00009415"/>
    </source>
</evidence>
<comment type="similarity">
    <text evidence="2">Belongs to the IFT57 family.</text>
</comment>
<keyword evidence="5" id="KW-0175">Coiled coil</keyword>
<evidence type="ECO:0000313" key="6">
    <source>
        <dbReference type="Proteomes" id="UP000887560"/>
    </source>
</evidence>
<dbReference type="Pfam" id="PF10498">
    <property type="entry name" value="IFT57"/>
    <property type="match status" value="1"/>
</dbReference>
<protein>
    <submittedName>
        <fullName evidence="7">Intraflagellar transport protein 57 homolog</fullName>
    </submittedName>
</protein>
<accession>A0A915P0D4</accession>
<dbReference type="GO" id="GO:0030992">
    <property type="term" value="C:intraciliary transport particle B"/>
    <property type="evidence" value="ECO:0007669"/>
    <property type="project" value="TreeGrafter"/>
</dbReference>
<name>A0A915P0D4_9BILA</name>
<reference evidence="7" key="1">
    <citation type="submission" date="2022-11" db="UniProtKB">
        <authorList>
            <consortium name="WormBaseParasite"/>
        </authorList>
    </citation>
    <scope>IDENTIFICATION</scope>
</reference>
<dbReference type="GO" id="GO:0005929">
    <property type="term" value="C:cilium"/>
    <property type="evidence" value="ECO:0007669"/>
    <property type="project" value="UniProtKB-SubCell"/>
</dbReference>
<dbReference type="PANTHER" id="PTHR16011">
    <property type="entry name" value="IFT57/HIPPI"/>
    <property type="match status" value="1"/>
</dbReference>
<evidence type="ECO:0000256" key="5">
    <source>
        <dbReference type="SAM" id="Coils"/>
    </source>
</evidence>
<feature type="coiled-coil region" evidence="5">
    <location>
        <begin position="340"/>
        <end position="367"/>
    </location>
</feature>